<dbReference type="OrthoDB" id="1150213at2"/>
<dbReference type="Pfam" id="PF13644">
    <property type="entry name" value="DKNYY"/>
    <property type="match status" value="1"/>
</dbReference>
<dbReference type="Proteomes" id="UP000289857">
    <property type="component" value="Unassembled WGS sequence"/>
</dbReference>
<accession>A0A4Q1K7Y9</accession>
<keyword evidence="1" id="KW-0732">Signal</keyword>
<evidence type="ECO:0000313" key="2">
    <source>
        <dbReference type="EMBL" id="RXR21644.1"/>
    </source>
</evidence>
<sequence length="541" mass="62298">MRSLFILFVFLMGSWAKAQTGDTLQIATQDTALTAFSGRGLVSPRFIIQPNRVVYQKDATTSLVLTANPKTFRLSNRDYTRRFGLDDQGVYFDGQFVPVDTTGFQVIGERHDPEYKAPTKYYWKTRDHLFMDTQEITGVDVASFKMLYSSADRYTLDKDQVFYLGKKLPNVAPASVIYLNEARITDGKIIYEMGEPLRYKGETITYVNNYLGKTKSVVLNLQTLQPIPTMDAVSMQSLSKSYAMDHKNMYYGITKTNIPRTARKYIKIWETGNYHWIKVGTKMYLGGLLCEFSLDAASFGTIPHSDYYYDKKGIYYRKWDEQLQKVIQCKIPFHYTISVNDKTVALAYASRFLAYSNQVYDILENKVYTNVAPEQLALVKNGTQQIAPINGKLYPCKIYDYKLVEAMGAIYWGDQITQVDAASFRMGYPYCSDKFHTYMYNRNHGLKVVENVPQLVYEKYQPYATDTEYVYLNNTRTIKKEGVVLHAIYEGYRPGCGLDKHPSSDFYLFENKEGFWCIQVSQTVTYNFIGKTLPVRTSDKP</sequence>
<dbReference type="InterPro" id="IPR027375">
    <property type="entry name" value="DKNYY"/>
</dbReference>
<dbReference type="RefSeq" id="WP_129462104.1">
    <property type="nucleotide sequence ID" value="NZ_SBKN01000007.1"/>
</dbReference>
<proteinExistence type="predicted"/>
<keyword evidence="3" id="KW-1185">Reference proteome</keyword>
<gene>
    <name evidence="2" type="ORF">EQG61_11575</name>
</gene>
<dbReference type="AlphaFoldDB" id="A0A4Q1K7Y9"/>
<comment type="caution">
    <text evidence="2">The sequence shown here is derived from an EMBL/GenBank/DDBJ whole genome shotgun (WGS) entry which is preliminary data.</text>
</comment>
<feature type="chain" id="PRO_5020387266" description="DKNYY family protein" evidence="1">
    <location>
        <begin position="19"/>
        <end position="541"/>
    </location>
</feature>
<reference evidence="3" key="1">
    <citation type="submission" date="2019-01" db="EMBL/GenBank/DDBJ databases">
        <title>Cytophagaceae bacterium strain CAR-16.</title>
        <authorList>
            <person name="Chen W.-M."/>
        </authorList>
    </citation>
    <scope>NUCLEOTIDE SEQUENCE [LARGE SCALE GENOMIC DNA]</scope>
    <source>
        <strain evidence="3">WWJ-16</strain>
    </source>
</reference>
<evidence type="ECO:0000256" key="1">
    <source>
        <dbReference type="SAM" id="SignalP"/>
    </source>
</evidence>
<dbReference type="EMBL" id="SBKN01000007">
    <property type="protein sequence ID" value="RXR21644.1"/>
    <property type="molecule type" value="Genomic_DNA"/>
</dbReference>
<organism evidence="2 3">
    <name type="scientific">Flavobacterium stagni</name>
    <dbReference type="NCBI Taxonomy" id="2506421"/>
    <lineage>
        <taxon>Bacteria</taxon>
        <taxon>Pseudomonadati</taxon>
        <taxon>Bacteroidota</taxon>
        <taxon>Flavobacteriia</taxon>
        <taxon>Flavobacteriales</taxon>
        <taxon>Flavobacteriaceae</taxon>
        <taxon>Flavobacterium</taxon>
    </lineage>
</organism>
<name>A0A4Q1K7Y9_9FLAO</name>
<feature type="signal peptide" evidence="1">
    <location>
        <begin position="1"/>
        <end position="18"/>
    </location>
</feature>
<evidence type="ECO:0000313" key="3">
    <source>
        <dbReference type="Proteomes" id="UP000289857"/>
    </source>
</evidence>
<evidence type="ECO:0008006" key="4">
    <source>
        <dbReference type="Google" id="ProtNLM"/>
    </source>
</evidence>
<protein>
    <recommendedName>
        <fullName evidence="4">DKNYY family protein</fullName>
    </recommendedName>
</protein>